<accession>A0A0X8X193</accession>
<reference evidence="1 2" key="1">
    <citation type="submission" date="2015-12" db="EMBL/GenBank/DDBJ databases">
        <title>Genome sequence of Mucilaginibacter gotjawali.</title>
        <authorList>
            <person name="Lee J.S."/>
            <person name="Lee K.C."/>
            <person name="Kim K.K."/>
            <person name="Lee B.W."/>
        </authorList>
    </citation>
    <scope>NUCLEOTIDE SEQUENCE [LARGE SCALE GENOMIC DNA]</scope>
    <source>
        <strain evidence="1 2">SA3-7</strain>
    </source>
</reference>
<evidence type="ECO:0000313" key="2">
    <source>
        <dbReference type="Proteomes" id="UP000218263"/>
    </source>
</evidence>
<sequence length="38" mass="4585">MSRELIEFSDMIEEQFDIGEIEEIEPDDFWTSVVNMFI</sequence>
<dbReference type="EMBL" id="AP017313">
    <property type="protein sequence ID" value="BAU53297.1"/>
    <property type="molecule type" value="Genomic_DNA"/>
</dbReference>
<dbReference type="Proteomes" id="UP000218263">
    <property type="component" value="Chromosome"/>
</dbReference>
<proteinExistence type="predicted"/>
<keyword evidence="2" id="KW-1185">Reference proteome</keyword>
<gene>
    <name evidence="1" type="ORF">MgSA37_01464</name>
</gene>
<dbReference type="AlphaFoldDB" id="A0A0X8X193"/>
<organism evidence="1 2">
    <name type="scientific">Mucilaginibacter gotjawali</name>
    <dbReference type="NCBI Taxonomy" id="1550579"/>
    <lineage>
        <taxon>Bacteria</taxon>
        <taxon>Pseudomonadati</taxon>
        <taxon>Bacteroidota</taxon>
        <taxon>Sphingobacteriia</taxon>
        <taxon>Sphingobacteriales</taxon>
        <taxon>Sphingobacteriaceae</taxon>
        <taxon>Mucilaginibacter</taxon>
    </lineage>
</organism>
<dbReference type="KEGG" id="mgot:MgSA37_01464"/>
<name>A0A0X8X193_9SPHI</name>
<evidence type="ECO:0000313" key="1">
    <source>
        <dbReference type="EMBL" id="BAU53297.1"/>
    </source>
</evidence>
<protein>
    <submittedName>
        <fullName evidence="1">Uncharacterized protein</fullName>
    </submittedName>
</protein>